<organism evidence="2 3">
    <name type="scientific">Mycena venus</name>
    <dbReference type="NCBI Taxonomy" id="2733690"/>
    <lineage>
        <taxon>Eukaryota</taxon>
        <taxon>Fungi</taxon>
        <taxon>Dikarya</taxon>
        <taxon>Basidiomycota</taxon>
        <taxon>Agaricomycotina</taxon>
        <taxon>Agaricomycetes</taxon>
        <taxon>Agaricomycetidae</taxon>
        <taxon>Agaricales</taxon>
        <taxon>Marasmiineae</taxon>
        <taxon>Mycenaceae</taxon>
        <taxon>Mycena</taxon>
    </lineage>
</organism>
<evidence type="ECO:0000256" key="1">
    <source>
        <dbReference type="SAM" id="MobiDB-lite"/>
    </source>
</evidence>
<feature type="compositionally biased region" description="Low complexity" evidence="1">
    <location>
        <begin position="374"/>
        <end position="393"/>
    </location>
</feature>
<accession>A0A8H7CR86</accession>
<keyword evidence="3" id="KW-1185">Reference proteome</keyword>
<feature type="region of interest" description="Disordered" evidence="1">
    <location>
        <begin position="1"/>
        <end position="24"/>
    </location>
</feature>
<dbReference type="AlphaFoldDB" id="A0A8H7CR86"/>
<dbReference type="OrthoDB" id="3063900at2759"/>
<protein>
    <submittedName>
        <fullName evidence="2">Uncharacterized protein</fullName>
    </submittedName>
</protein>
<sequence>MKSRTQTNARKNAQKNAQTRARTNLYLTRENDPVDSRTKFVISALQEGIQDALYKFFFPDLLSSSWDLAVSEIPSIRYDLHIKGTETLQVSLFLAFLEVTGGLPAGSFTASFEALLECLLHKDVLLALLSELVHSDGDPIATDNSSVRSAFMVSVGALWEETRTLDRVQEWVFTIFNPLIRIAIKTYNEFGPGEMGSAVKEATVCNVERKRGGGEVTVLRRMRAYQLARKPVKPRARKLRDRDMTSVSDDEDEYSTEEDEEEETPTCNDEENLTSSSAVTATPPRPGKGKSAPWDGGFVWRQAIQDGVLLEPFVLKAKKRRIEDDEENGILEAFPCKSPARSPLGPRNPAGSSPDAGRTFIFPGSSPTGGYQVPPSSSPCGNPSSPSPLVLSLKENMAL</sequence>
<evidence type="ECO:0000313" key="2">
    <source>
        <dbReference type="EMBL" id="KAF7347304.1"/>
    </source>
</evidence>
<dbReference type="Proteomes" id="UP000620124">
    <property type="component" value="Unassembled WGS sequence"/>
</dbReference>
<comment type="caution">
    <text evidence="2">The sequence shown here is derived from an EMBL/GenBank/DDBJ whole genome shotgun (WGS) entry which is preliminary data.</text>
</comment>
<dbReference type="EMBL" id="JACAZI010000012">
    <property type="protein sequence ID" value="KAF7347304.1"/>
    <property type="molecule type" value="Genomic_DNA"/>
</dbReference>
<feature type="compositionally biased region" description="Acidic residues" evidence="1">
    <location>
        <begin position="248"/>
        <end position="272"/>
    </location>
</feature>
<feature type="region of interest" description="Disordered" evidence="1">
    <location>
        <begin position="333"/>
        <end position="399"/>
    </location>
</feature>
<reference evidence="2" key="1">
    <citation type="submission" date="2020-05" db="EMBL/GenBank/DDBJ databases">
        <title>Mycena genomes resolve the evolution of fungal bioluminescence.</title>
        <authorList>
            <person name="Tsai I.J."/>
        </authorList>
    </citation>
    <scope>NUCLEOTIDE SEQUENCE</scope>
    <source>
        <strain evidence="2">CCC161011</strain>
    </source>
</reference>
<gene>
    <name evidence="2" type="ORF">MVEN_01485800</name>
</gene>
<evidence type="ECO:0000313" key="3">
    <source>
        <dbReference type="Proteomes" id="UP000620124"/>
    </source>
</evidence>
<name>A0A8H7CR86_9AGAR</name>
<proteinExistence type="predicted"/>
<feature type="region of interest" description="Disordered" evidence="1">
    <location>
        <begin position="235"/>
        <end position="295"/>
    </location>
</feature>